<dbReference type="Proteomes" id="UP001139293">
    <property type="component" value="Unassembled WGS sequence"/>
</dbReference>
<dbReference type="GO" id="GO:0000976">
    <property type="term" value="F:transcription cis-regulatory region binding"/>
    <property type="evidence" value="ECO:0007669"/>
    <property type="project" value="TreeGrafter"/>
</dbReference>
<evidence type="ECO:0000313" key="6">
    <source>
        <dbReference type="Proteomes" id="UP001139293"/>
    </source>
</evidence>
<dbReference type="InterPro" id="IPR009057">
    <property type="entry name" value="Homeodomain-like_sf"/>
</dbReference>
<name>A0A9X1ZBC2_9GAMM</name>
<gene>
    <name evidence="5" type="ORF">L2740_07960</name>
</gene>
<dbReference type="AlphaFoldDB" id="A0A9X1ZBC2"/>
<sequence length="342" mass="38927">MSSDPRSNAYNEAIPLIQRHDVVFFASLLKGLDENIYPMLHQAKVPVDLYSSESNYDYLPENTVKNLIQTLGEKLAPTEFVQLIQSACKNIYIPQFIRRLTQASSLKSALDEFSEQLKSNMTHTNVYTQFTGGSWWIVREKQGVDQAWFTHAELFSAIFICELLSALTRNQWQPKQVGLQSANAAIFATLPQLTRTQFFTARPVTAFSICESLMMAPVTHPFLSTTEHIAAEPELSCFLTTFKLAIQPYLSMGKLPIKSAAQILQLNVRTLQRRLAREGVNYGEMIEQMVLEQTLDLLKCPSLKITAIAIRMGYSDAAHFTRAFKRQMNMTPSQFRQQFKQH</sequence>
<dbReference type="RefSeq" id="WP_248949506.1">
    <property type="nucleotide sequence ID" value="NZ_JAKILB010000004.1"/>
</dbReference>
<reference evidence="5" key="1">
    <citation type="submission" date="2022-01" db="EMBL/GenBank/DDBJ databases">
        <title>Whole genome-based taxonomy of the Shewanellaceae.</title>
        <authorList>
            <person name="Martin-Rodriguez A.J."/>
        </authorList>
    </citation>
    <scope>NUCLEOTIDE SEQUENCE</scope>
    <source>
        <strain evidence="5">KCTC 23973</strain>
    </source>
</reference>
<evidence type="ECO:0000256" key="2">
    <source>
        <dbReference type="ARBA" id="ARBA00023125"/>
    </source>
</evidence>
<dbReference type="PANTHER" id="PTHR47894">
    <property type="entry name" value="HTH-TYPE TRANSCRIPTIONAL REGULATOR GADX"/>
    <property type="match status" value="1"/>
</dbReference>
<dbReference type="EMBL" id="JAKILB010000004">
    <property type="protein sequence ID" value="MCL1138473.1"/>
    <property type="molecule type" value="Genomic_DNA"/>
</dbReference>
<dbReference type="SUPFAM" id="SSF46689">
    <property type="entry name" value="Homeodomain-like"/>
    <property type="match status" value="1"/>
</dbReference>
<keyword evidence="1" id="KW-0805">Transcription regulation</keyword>
<dbReference type="Gene3D" id="1.10.10.60">
    <property type="entry name" value="Homeodomain-like"/>
    <property type="match status" value="1"/>
</dbReference>
<protein>
    <submittedName>
        <fullName evidence="5">Helix-turn-helix domain-containing protein</fullName>
    </submittedName>
</protein>
<keyword evidence="3" id="KW-0804">Transcription</keyword>
<dbReference type="InterPro" id="IPR018060">
    <property type="entry name" value="HTH_AraC"/>
</dbReference>
<keyword evidence="2" id="KW-0238">DNA-binding</keyword>
<feature type="domain" description="HTH araC/xylS-type" evidence="4">
    <location>
        <begin position="240"/>
        <end position="338"/>
    </location>
</feature>
<evidence type="ECO:0000256" key="3">
    <source>
        <dbReference type="ARBA" id="ARBA00023163"/>
    </source>
</evidence>
<comment type="caution">
    <text evidence="5">The sequence shown here is derived from an EMBL/GenBank/DDBJ whole genome shotgun (WGS) entry which is preliminary data.</text>
</comment>
<dbReference type="InterPro" id="IPR020449">
    <property type="entry name" value="Tscrpt_reg_AraC-type_HTH"/>
</dbReference>
<evidence type="ECO:0000259" key="4">
    <source>
        <dbReference type="PROSITE" id="PS01124"/>
    </source>
</evidence>
<dbReference type="PRINTS" id="PR00032">
    <property type="entry name" value="HTHARAC"/>
</dbReference>
<keyword evidence="6" id="KW-1185">Reference proteome</keyword>
<organism evidence="5 6">
    <name type="scientific">Shewanella pneumatophori</name>
    <dbReference type="NCBI Taxonomy" id="314092"/>
    <lineage>
        <taxon>Bacteria</taxon>
        <taxon>Pseudomonadati</taxon>
        <taxon>Pseudomonadota</taxon>
        <taxon>Gammaproteobacteria</taxon>
        <taxon>Alteromonadales</taxon>
        <taxon>Shewanellaceae</taxon>
        <taxon>Shewanella</taxon>
    </lineage>
</organism>
<dbReference type="PROSITE" id="PS01124">
    <property type="entry name" value="HTH_ARAC_FAMILY_2"/>
    <property type="match status" value="1"/>
</dbReference>
<dbReference type="Pfam" id="PF12833">
    <property type="entry name" value="HTH_18"/>
    <property type="match status" value="1"/>
</dbReference>
<evidence type="ECO:0000313" key="5">
    <source>
        <dbReference type="EMBL" id="MCL1138473.1"/>
    </source>
</evidence>
<evidence type="ECO:0000256" key="1">
    <source>
        <dbReference type="ARBA" id="ARBA00023015"/>
    </source>
</evidence>
<accession>A0A9X1ZBC2</accession>
<dbReference type="SMART" id="SM00342">
    <property type="entry name" value="HTH_ARAC"/>
    <property type="match status" value="1"/>
</dbReference>
<dbReference type="GO" id="GO:0003700">
    <property type="term" value="F:DNA-binding transcription factor activity"/>
    <property type="evidence" value="ECO:0007669"/>
    <property type="project" value="InterPro"/>
</dbReference>
<proteinExistence type="predicted"/>
<dbReference type="GO" id="GO:0005829">
    <property type="term" value="C:cytosol"/>
    <property type="evidence" value="ECO:0007669"/>
    <property type="project" value="TreeGrafter"/>
</dbReference>
<dbReference type="PANTHER" id="PTHR47894:SF4">
    <property type="entry name" value="HTH-TYPE TRANSCRIPTIONAL REGULATOR GADX"/>
    <property type="match status" value="1"/>
</dbReference>